<name>A0A0L8I0B0_OCTBM</name>
<proteinExistence type="predicted"/>
<gene>
    <name evidence="1" type="ORF">OCBIM_22000121mg</name>
</gene>
<organism evidence="1">
    <name type="scientific">Octopus bimaculoides</name>
    <name type="common">California two-spotted octopus</name>
    <dbReference type="NCBI Taxonomy" id="37653"/>
    <lineage>
        <taxon>Eukaryota</taxon>
        <taxon>Metazoa</taxon>
        <taxon>Spiralia</taxon>
        <taxon>Lophotrochozoa</taxon>
        <taxon>Mollusca</taxon>
        <taxon>Cephalopoda</taxon>
        <taxon>Coleoidea</taxon>
        <taxon>Octopodiformes</taxon>
        <taxon>Octopoda</taxon>
        <taxon>Incirrata</taxon>
        <taxon>Octopodidae</taxon>
        <taxon>Octopus</taxon>
    </lineage>
</organism>
<evidence type="ECO:0000313" key="1">
    <source>
        <dbReference type="EMBL" id="KOF94902.1"/>
    </source>
</evidence>
<accession>A0A0L8I0B0</accession>
<dbReference type="AlphaFoldDB" id="A0A0L8I0B0"/>
<sequence>MQFTNPGQKSLQHVEETSSSASWFLLHFVFAKYSRCNNMLFQIQSRRQGLKVSNLSKNSKFPMVLFRKFRTLI</sequence>
<dbReference type="EMBL" id="KQ416841">
    <property type="protein sequence ID" value="KOF94902.1"/>
    <property type="molecule type" value="Genomic_DNA"/>
</dbReference>
<protein>
    <submittedName>
        <fullName evidence="1">Uncharacterized protein</fullName>
    </submittedName>
</protein>
<reference evidence="1" key="1">
    <citation type="submission" date="2015-07" db="EMBL/GenBank/DDBJ databases">
        <title>MeaNS - Measles Nucleotide Surveillance Program.</title>
        <authorList>
            <person name="Tran T."/>
            <person name="Druce J."/>
        </authorList>
    </citation>
    <scope>NUCLEOTIDE SEQUENCE</scope>
    <source>
        <strain evidence="1">UCB-OBI-ISO-001</strain>
        <tissue evidence="1">Gonad</tissue>
    </source>
</reference>